<comment type="caution">
    <text evidence="5">The sequence shown here is derived from an EMBL/GenBank/DDBJ whole genome shotgun (WGS) entry which is preliminary data.</text>
</comment>
<comment type="similarity">
    <text evidence="1">Belongs to the Gfa family.</text>
</comment>
<gene>
    <name evidence="5" type="ORF">OINT_1002395</name>
</gene>
<feature type="domain" description="CENP-V/GFA" evidence="4">
    <location>
        <begin position="15"/>
        <end position="131"/>
    </location>
</feature>
<accession>C4WKI4</accession>
<dbReference type="InterPro" id="IPR011057">
    <property type="entry name" value="Mss4-like_sf"/>
</dbReference>
<evidence type="ECO:0000259" key="4">
    <source>
        <dbReference type="PROSITE" id="PS51891"/>
    </source>
</evidence>
<proteinExistence type="inferred from homology"/>
<evidence type="ECO:0000256" key="2">
    <source>
        <dbReference type="ARBA" id="ARBA00022723"/>
    </source>
</evidence>
<dbReference type="InterPro" id="IPR052355">
    <property type="entry name" value="CENP-V-like"/>
</dbReference>
<dbReference type="HOGENOM" id="CLU_055491_7_5_5"/>
<keyword evidence="3" id="KW-0862">Zinc</keyword>
<dbReference type="PROSITE" id="PS51891">
    <property type="entry name" value="CENP_V_GFA"/>
    <property type="match status" value="1"/>
</dbReference>
<dbReference type="Proteomes" id="UP000004386">
    <property type="component" value="Unassembled WGS sequence"/>
</dbReference>
<evidence type="ECO:0000256" key="3">
    <source>
        <dbReference type="ARBA" id="ARBA00022833"/>
    </source>
</evidence>
<evidence type="ECO:0000256" key="1">
    <source>
        <dbReference type="ARBA" id="ARBA00005495"/>
    </source>
</evidence>
<dbReference type="PANTHER" id="PTHR28620">
    <property type="entry name" value="CENTROMERE PROTEIN V"/>
    <property type="match status" value="1"/>
</dbReference>
<dbReference type="SUPFAM" id="SSF51316">
    <property type="entry name" value="Mss4-like"/>
    <property type="match status" value="1"/>
</dbReference>
<dbReference type="GO" id="GO:0016846">
    <property type="term" value="F:carbon-sulfur lyase activity"/>
    <property type="evidence" value="ECO:0007669"/>
    <property type="project" value="InterPro"/>
</dbReference>
<evidence type="ECO:0000313" key="5">
    <source>
        <dbReference type="EMBL" id="EEQ96919.1"/>
    </source>
</evidence>
<dbReference type="Pfam" id="PF04828">
    <property type="entry name" value="GFA"/>
    <property type="match status" value="1"/>
</dbReference>
<protein>
    <submittedName>
        <fullName evidence="5">Proline-rich protein 6</fullName>
    </submittedName>
</protein>
<sequence>MQMRGEKMNPDIKETNGACHCGTVRFRVRLSNGLHSARRCTCSYCRMRGAVAVSADLDGLEILEGEDALTLYQFNTRVAKHYFCSKCGIYTFHQRRSNPRQYGVNAACLEGVSPFDFAAVAVSDGVNHPSDNPNRKGSGVVGYLRFEPVEND</sequence>
<dbReference type="InterPro" id="IPR006913">
    <property type="entry name" value="CENP-V/GFA"/>
</dbReference>
<dbReference type="GO" id="GO:0046872">
    <property type="term" value="F:metal ion binding"/>
    <property type="evidence" value="ECO:0007669"/>
    <property type="project" value="UniProtKB-KW"/>
</dbReference>
<name>C4WKI4_9HYPH</name>
<keyword evidence="2" id="KW-0479">Metal-binding</keyword>
<evidence type="ECO:0000313" key="6">
    <source>
        <dbReference type="Proteomes" id="UP000004386"/>
    </source>
</evidence>
<reference evidence="5 6" key="1">
    <citation type="submission" date="2009-05" db="EMBL/GenBank/DDBJ databases">
        <authorList>
            <person name="Setubal J.C."/>
            <person name="Boyle S."/>
            <person name="Crasta O.R."/>
            <person name="Gillespie J.J."/>
            <person name="Kenyon R.W."/>
            <person name="Lu J."/>
            <person name="Mane S."/>
            <person name="Nagrani S."/>
            <person name="Shallom J.M."/>
            <person name="Shallom S."/>
            <person name="Shukla M."/>
            <person name="Snyder E.E."/>
            <person name="Sobral B.W."/>
            <person name="Wattam A.R."/>
            <person name="Will R."/>
            <person name="Williams K."/>
            <person name="Yoo H."/>
            <person name="Munk C."/>
            <person name="Tapia R."/>
            <person name="Green L."/>
            <person name="Rogers Y."/>
            <person name="Detter J.C."/>
            <person name="Bruce D."/>
            <person name="Brettin T.S."/>
            <person name="Tsolis R."/>
        </authorList>
    </citation>
    <scope>NUCLEOTIDE SEQUENCE [LARGE SCALE GENOMIC DNA]</scope>
    <source>
        <strain evidence="5 6">LMG 3301</strain>
    </source>
</reference>
<dbReference type="Gene3D" id="2.170.150.70">
    <property type="match status" value="1"/>
</dbReference>
<dbReference type="AlphaFoldDB" id="C4WKI4"/>
<dbReference type="EMBL" id="ACQA01000001">
    <property type="protein sequence ID" value="EEQ96919.1"/>
    <property type="molecule type" value="Genomic_DNA"/>
</dbReference>
<organism evidence="5 6">
    <name type="scientific">Brucella intermedia LMG 3301</name>
    <dbReference type="NCBI Taxonomy" id="641118"/>
    <lineage>
        <taxon>Bacteria</taxon>
        <taxon>Pseudomonadati</taxon>
        <taxon>Pseudomonadota</taxon>
        <taxon>Alphaproteobacteria</taxon>
        <taxon>Hyphomicrobiales</taxon>
        <taxon>Brucellaceae</taxon>
        <taxon>Brucella/Ochrobactrum group</taxon>
        <taxon>Brucella</taxon>
    </lineage>
</organism>
<dbReference type="PANTHER" id="PTHR28620:SF1">
    <property type="entry name" value="CENP-V_GFA DOMAIN-CONTAINING PROTEIN"/>
    <property type="match status" value="1"/>
</dbReference>